<dbReference type="AlphaFoldDB" id="A0A7C4HEM3"/>
<protein>
    <recommendedName>
        <fullName evidence="2">B box-type domain-containing protein</fullName>
    </recommendedName>
</protein>
<gene>
    <name evidence="1" type="ORF">ENU14_06190</name>
</gene>
<organism evidence="1">
    <name type="scientific">Staphylothermus marinus</name>
    <dbReference type="NCBI Taxonomy" id="2280"/>
    <lineage>
        <taxon>Archaea</taxon>
        <taxon>Thermoproteota</taxon>
        <taxon>Thermoprotei</taxon>
        <taxon>Desulfurococcales</taxon>
        <taxon>Desulfurococcaceae</taxon>
        <taxon>Staphylothermus</taxon>
    </lineage>
</organism>
<accession>A0A7C4HEM3</accession>
<dbReference type="EMBL" id="DTBJ01000053">
    <property type="protein sequence ID" value="HGM59151.1"/>
    <property type="molecule type" value="Genomic_DNA"/>
</dbReference>
<evidence type="ECO:0000313" key="1">
    <source>
        <dbReference type="EMBL" id="HGM59151.1"/>
    </source>
</evidence>
<evidence type="ECO:0008006" key="2">
    <source>
        <dbReference type="Google" id="ProtNLM"/>
    </source>
</evidence>
<sequence length="85" mass="9831">MNLCSICESKQSVFKCSICGRNVCEKDFDLDKKICRICCETLCKICNKYLSIDKCSICGRNGCEKCLIKITPFQYICIDCYRKMK</sequence>
<comment type="caution">
    <text evidence="1">The sequence shown here is derived from an EMBL/GenBank/DDBJ whole genome shotgun (WGS) entry which is preliminary data.</text>
</comment>
<reference evidence="1" key="1">
    <citation type="journal article" date="2020" name="mSystems">
        <title>Genome- and Community-Level Interaction Insights into Carbon Utilization and Element Cycling Functions of Hydrothermarchaeota in Hydrothermal Sediment.</title>
        <authorList>
            <person name="Zhou Z."/>
            <person name="Liu Y."/>
            <person name="Xu W."/>
            <person name="Pan J."/>
            <person name="Luo Z.H."/>
            <person name="Li M."/>
        </authorList>
    </citation>
    <scope>NUCLEOTIDE SEQUENCE [LARGE SCALE GENOMIC DNA]</scope>
    <source>
        <strain evidence="1">SpSt-642</strain>
    </source>
</reference>
<name>A0A7C4HEM3_STAMA</name>
<proteinExistence type="predicted"/>